<keyword evidence="1" id="KW-0677">Repeat</keyword>
<evidence type="ECO:0000256" key="4">
    <source>
        <dbReference type="SAM" id="SignalP"/>
    </source>
</evidence>
<dbReference type="AlphaFoldDB" id="A0A327X3F4"/>
<proteinExistence type="predicted"/>
<keyword evidence="2 3" id="KW-0040">ANK repeat</keyword>
<reference evidence="5 6" key="1">
    <citation type="submission" date="2018-06" db="EMBL/GenBank/DDBJ databases">
        <title>Genomic Encyclopedia of Archaeal and Bacterial Type Strains, Phase II (KMG-II): from individual species to whole genera.</title>
        <authorList>
            <person name="Goeker M."/>
        </authorList>
    </citation>
    <scope>NUCLEOTIDE SEQUENCE [LARGE SCALE GENOMIC DNA]</scope>
    <source>
        <strain evidence="5 6">DSM 21851</strain>
    </source>
</reference>
<keyword evidence="6" id="KW-1185">Reference proteome</keyword>
<dbReference type="Pfam" id="PF12796">
    <property type="entry name" value="Ank_2"/>
    <property type="match status" value="4"/>
</dbReference>
<dbReference type="InterPro" id="IPR051165">
    <property type="entry name" value="Multifunctional_ANK_Repeat"/>
</dbReference>
<name>A0A327X3F4_LARAB</name>
<comment type="caution">
    <text evidence="5">The sequence shown here is derived from an EMBL/GenBank/DDBJ whole genome shotgun (WGS) entry which is preliminary data.</text>
</comment>
<feature type="repeat" description="ANK" evidence="3">
    <location>
        <begin position="409"/>
        <end position="441"/>
    </location>
</feature>
<sequence length="501" mass="54282">MKKLLIAFITVFSLSAQAQKNTLLDQSFWQNKPDVSLIKAEVEKGNNPSQLNPAGFDPVVMAINAGASNEAITYLLAQPGNDVNKLTHDGRIYLHWAASRGNVEIMDYLISKGSKANQEDNHGMTVLNFAATGGQQNTQVYEICLRNGANLKKDLNHDGANALLLAVANDKDLKLTDYFVSKGLDLKSTDAAGNNVFSYAARSGNINTMKVLLQRGVSANDNAMLMASQGSRRGANTLEVYQYLESLNLKPTVRGKNGENVLHAIVRRPRQNEIIQYFLSKGVDVNQADDEGNTVFMNAAASNRDISVLEMLMPKVKDINQANQKGVTALALAVKGNSPEAVGYLLSKGADVKVTDKNGDNLAAYLVQSYSSGSGEGRPGGPGAKPEDFEAKLKMLQEKGFDVKAPQKNGNTLYHLAVAKNDLSLLKRLESLQIDVNARNKEGLTALHKAAMVAKDDTMLKYLLSIGAKKDIPTSFKETAFDLASENESLAKSQVSVNFLK</sequence>
<gene>
    <name evidence="5" type="ORF">LX87_01907</name>
</gene>
<dbReference type="Gene3D" id="1.25.40.20">
    <property type="entry name" value="Ankyrin repeat-containing domain"/>
    <property type="match status" value="3"/>
</dbReference>
<dbReference type="SUPFAM" id="SSF48403">
    <property type="entry name" value="Ankyrin repeat"/>
    <property type="match status" value="2"/>
</dbReference>
<dbReference type="PANTHER" id="PTHR24123">
    <property type="entry name" value="ANKYRIN REPEAT-CONTAINING"/>
    <property type="match status" value="1"/>
</dbReference>
<feature type="repeat" description="ANK" evidence="3">
    <location>
        <begin position="325"/>
        <end position="357"/>
    </location>
</feature>
<dbReference type="OrthoDB" id="2575953at2"/>
<dbReference type="RefSeq" id="WP_111627968.1">
    <property type="nucleotide sequence ID" value="NZ_QLMC01000002.1"/>
</dbReference>
<feature type="repeat" description="ANK" evidence="3">
    <location>
        <begin position="89"/>
        <end position="121"/>
    </location>
</feature>
<dbReference type="PROSITE" id="PS50088">
    <property type="entry name" value="ANK_REPEAT"/>
    <property type="match status" value="5"/>
</dbReference>
<dbReference type="InterPro" id="IPR036770">
    <property type="entry name" value="Ankyrin_rpt-contain_sf"/>
</dbReference>
<accession>A0A327X3F4</accession>
<feature type="signal peptide" evidence="4">
    <location>
        <begin position="1"/>
        <end position="18"/>
    </location>
</feature>
<dbReference type="Proteomes" id="UP000248790">
    <property type="component" value="Unassembled WGS sequence"/>
</dbReference>
<dbReference type="SMART" id="SM00248">
    <property type="entry name" value="ANK"/>
    <property type="match status" value="10"/>
</dbReference>
<dbReference type="InterPro" id="IPR002110">
    <property type="entry name" value="Ankyrin_rpt"/>
</dbReference>
<evidence type="ECO:0000313" key="5">
    <source>
        <dbReference type="EMBL" id="RAK00209.1"/>
    </source>
</evidence>
<dbReference type="PROSITE" id="PS50297">
    <property type="entry name" value="ANK_REP_REGION"/>
    <property type="match status" value="4"/>
</dbReference>
<dbReference type="PANTHER" id="PTHR24123:SF33">
    <property type="entry name" value="PROTEIN HOS4"/>
    <property type="match status" value="1"/>
</dbReference>
<evidence type="ECO:0000313" key="6">
    <source>
        <dbReference type="Proteomes" id="UP000248790"/>
    </source>
</evidence>
<organism evidence="5 6">
    <name type="scientific">Larkinella arboricola</name>
    <dbReference type="NCBI Taxonomy" id="643671"/>
    <lineage>
        <taxon>Bacteria</taxon>
        <taxon>Pseudomonadati</taxon>
        <taxon>Bacteroidota</taxon>
        <taxon>Cytophagia</taxon>
        <taxon>Cytophagales</taxon>
        <taxon>Spirosomataceae</taxon>
        <taxon>Larkinella</taxon>
    </lineage>
</organism>
<dbReference type="EMBL" id="QLMC01000002">
    <property type="protein sequence ID" value="RAK00209.1"/>
    <property type="molecule type" value="Genomic_DNA"/>
</dbReference>
<evidence type="ECO:0000256" key="1">
    <source>
        <dbReference type="ARBA" id="ARBA00022737"/>
    </source>
</evidence>
<feature type="chain" id="PRO_5016348465" evidence="4">
    <location>
        <begin position="19"/>
        <end position="501"/>
    </location>
</feature>
<feature type="repeat" description="ANK" evidence="3">
    <location>
        <begin position="442"/>
        <end position="475"/>
    </location>
</feature>
<feature type="repeat" description="ANK" evidence="3">
    <location>
        <begin position="257"/>
        <end position="290"/>
    </location>
</feature>
<evidence type="ECO:0000256" key="3">
    <source>
        <dbReference type="PROSITE-ProRule" id="PRU00023"/>
    </source>
</evidence>
<keyword evidence="4" id="KW-0732">Signal</keyword>
<evidence type="ECO:0000256" key="2">
    <source>
        <dbReference type="ARBA" id="ARBA00023043"/>
    </source>
</evidence>
<protein>
    <submittedName>
        <fullName evidence="5">Ankyrin repeat protein</fullName>
    </submittedName>
</protein>